<dbReference type="InterPro" id="IPR017871">
    <property type="entry name" value="ABC_transporter-like_CS"/>
</dbReference>
<dbReference type="RefSeq" id="WP_019233997.1">
    <property type="nucleotide sequence ID" value="NZ_CAAAHR010000005.1"/>
</dbReference>
<dbReference type="GO" id="GO:0005886">
    <property type="term" value="C:plasma membrane"/>
    <property type="evidence" value="ECO:0007669"/>
    <property type="project" value="UniProtKB-SubCell"/>
</dbReference>
<evidence type="ECO:0000256" key="6">
    <source>
        <dbReference type="ARBA" id="ARBA00022741"/>
    </source>
</evidence>
<dbReference type="Pfam" id="PF00664">
    <property type="entry name" value="ABC_membrane"/>
    <property type="match status" value="1"/>
</dbReference>
<dbReference type="PROSITE" id="PS50893">
    <property type="entry name" value="ABC_TRANSPORTER_2"/>
    <property type="match status" value="1"/>
</dbReference>
<comment type="caution">
    <text evidence="14">The sequence shown here is derived from an EMBL/GenBank/DDBJ whole genome shotgun (WGS) entry which is preliminary data.</text>
</comment>
<dbReference type="GeneID" id="98064622"/>
<keyword evidence="10 11" id="KW-0472">Membrane</keyword>
<proteinExistence type="predicted"/>
<evidence type="ECO:0000256" key="1">
    <source>
        <dbReference type="ARBA" id="ARBA00004651"/>
    </source>
</evidence>
<evidence type="ECO:0000313" key="15">
    <source>
        <dbReference type="Proteomes" id="UP000192511"/>
    </source>
</evidence>
<keyword evidence="8 11" id="KW-1133">Transmembrane helix</keyword>
<feature type="domain" description="ABC transporter" evidence="12">
    <location>
        <begin position="344"/>
        <end position="578"/>
    </location>
</feature>
<evidence type="ECO:0000259" key="12">
    <source>
        <dbReference type="PROSITE" id="PS50893"/>
    </source>
</evidence>
<keyword evidence="2" id="KW-0813">Transport</keyword>
<evidence type="ECO:0000256" key="8">
    <source>
        <dbReference type="ARBA" id="ARBA00022989"/>
    </source>
</evidence>
<dbReference type="PROSITE" id="PS50929">
    <property type="entry name" value="ABC_TM1F"/>
    <property type="match status" value="1"/>
</dbReference>
<reference evidence="14" key="1">
    <citation type="submission" date="2017-12" db="EMBL/GenBank/DDBJ databases">
        <title>FDA dAtabase for Regulatory Grade micrObial Sequences (FDA-ARGOS): Supporting development and validation of Infectious Disease Dx tests.</title>
        <authorList>
            <person name="Kerrigan L."/>
            <person name="Tallon L.J."/>
            <person name="Sadzewicz L."/>
            <person name="Sengamalay N."/>
            <person name="Ott S."/>
            <person name="Godinez A."/>
            <person name="Nagaraj S."/>
            <person name="Vavikolanu K."/>
            <person name="Vyas G."/>
            <person name="Nadendla S."/>
            <person name="Aluvathingal J."/>
            <person name="Sichtig H."/>
        </authorList>
    </citation>
    <scope>NUCLEOTIDE SEQUENCE [LARGE SCALE GENOMIC DNA]</scope>
    <source>
        <strain evidence="14">FDAARGOS_200</strain>
    </source>
</reference>
<feature type="transmembrane region" description="Helical" evidence="11">
    <location>
        <begin position="20"/>
        <end position="38"/>
    </location>
</feature>
<keyword evidence="9" id="KW-0445">Lipid transport</keyword>
<accession>A0AAX0WNZ9</accession>
<dbReference type="SUPFAM" id="SSF52540">
    <property type="entry name" value="P-loop containing nucleoside triphosphate hydrolases"/>
    <property type="match status" value="1"/>
</dbReference>
<dbReference type="FunFam" id="3.40.50.300:FF:000287">
    <property type="entry name" value="Multidrug ABC transporter ATP-binding protein"/>
    <property type="match status" value="1"/>
</dbReference>
<keyword evidence="3" id="KW-1003">Cell membrane</keyword>
<evidence type="ECO:0000256" key="7">
    <source>
        <dbReference type="ARBA" id="ARBA00022840"/>
    </source>
</evidence>
<keyword evidence="5 11" id="KW-0812">Transmembrane</keyword>
<name>A0AAX0WNZ9_9GAMM</name>
<dbReference type="GO" id="GO:0140359">
    <property type="term" value="F:ABC-type transporter activity"/>
    <property type="evidence" value="ECO:0007669"/>
    <property type="project" value="InterPro"/>
</dbReference>
<organism evidence="14 15">
    <name type="scientific">Legionella anisa</name>
    <dbReference type="NCBI Taxonomy" id="28082"/>
    <lineage>
        <taxon>Bacteria</taxon>
        <taxon>Pseudomonadati</taxon>
        <taxon>Pseudomonadota</taxon>
        <taxon>Gammaproteobacteria</taxon>
        <taxon>Legionellales</taxon>
        <taxon>Legionellaceae</taxon>
        <taxon>Legionella</taxon>
    </lineage>
</organism>
<comment type="subcellular location">
    <subcellularLocation>
        <location evidence="1">Cell membrane</location>
        <topology evidence="1">Multi-pass membrane protein</topology>
    </subcellularLocation>
</comment>
<evidence type="ECO:0000256" key="3">
    <source>
        <dbReference type="ARBA" id="ARBA00022475"/>
    </source>
</evidence>
<evidence type="ECO:0000256" key="2">
    <source>
        <dbReference type="ARBA" id="ARBA00022448"/>
    </source>
</evidence>
<keyword evidence="6" id="KW-0547">Nucleotide-binding</keyword>
<feature type="transmembrane region" description="Helical" evidence="11">
    <location>
        <begin position="62"/>
        <end position="82"/>
    </location>
</feature>
<dbReference type="GO" id="GO:0016887">
    <property type="term" value="F:ATP hydrolysis activity"/>
    <property type="evidence" value="ECO:0007669"/>
    <property type="project" value="InterPro"/>
</dbReference>
<feature type="transmembrane region" description="Helical" evidence="11">
    <location>
        <begin position="246"/>
        <end position="271"/>
    </location>
</feature>
<keyword evidence="7 14" id="KW-0067">ATP-binding</keyword>
<evidence type="ECO:0000313" key="14">
    <source>
        <dbReference type="EMBL" id="PNL60253.1"/>
    </source>
</evidence>
<sequence>MTNRLPEQLGSFMWHFLKPYRAIVILFILLALLAGFWGPLNSLLIKSFINTLAAKTNMDMSSLYWIAGLLVLNFIVFDNVTWRTLGYLNYKYEAVIKNQMISQTFEYVLGGSHQFFQDNLSGRIADQITTLADNLEIILYRVSVDFLRGTSLLLVSFITAYFVNPLFFYILFLWFIVFASFSIWMSARLVQLSDDHASSESQLSGQLVDSLANQSNIRIFSRKIYEVERMNSFFRLVQHAFQKKEIFIVLLCCAQGLMIAVMMGLASITLIHLYGKGLVSIGDFALILGLSMELGHMMWYTMYQVDQFNQALGKARQSLNALVIPHGIKNKNNASQLVVTQGRIEFSKVKFHYHGGYSLFQNKSVTIEAGQKVGLVGYSGSGKSTFVNLILRLYEVVGGQILIDGQNLSEVTQESLRDAIAMIPQDPTLFHRSLMDNIRYGRTEATDEEVILASQKAHAHEFISLLPEGYETLVGERGVKLSGGQRQRIAIARAILKNAPILMLDEATSQLDSITEANIQESLWELMQGKTTMVVAHRLSTLLHMDRILVFDKGHIVEDGTHAELLNRGGLYKTLWDAQVGGFLPEFTDEVVRPI</sequence>
<keyword evidence="15" id="KW-1185">Reference proteome</keyword>
<feature type="domain" description="ABC transmembrane type-1" evidence="13">
    <location>
        <begin position="25"/>
        <end position="310"/>
    </location>
</feature>
<evidence type="ECO:0000256" key="5">
    <source>
        <dbReference type="ARBA" id="ARBA00022692"/>
    </source>
</evidence>
<dbReference type="InterPro" id="IPR036640">
    <property type="entry name" value="ABC1_TM_sf"/>
</dbReference>
<dbReference type="PROSITE" id="PS00211">
    <property type="entry name" value="ABC_TRANSPORTER_1"/>
    <property type="match status" value="1"/>
</dbReference>
<dbReference type="Gene3D" id="3.40.50.300">
    <property type="entry name" value="P-loop containing nucleotide triphosphate hydrolases"/>
    <property type="match status" value="1"/>
</dbReference>
<dbReference type="Proteomes" id="UP000192511">
    <property type="component" value="Unassembled WGS sequence"/>
</dbReference>
<evidence type="ECO:0000256" key="11">
    <source>
        <dbReference type="SAM" id="Phobius"/>
    </source>
</evidence>
<dbReference type="Gene3D" id="1.20.1560.10">
    <property type="entry name" value="ABC transporter type 1, transmembrane domain"/>
    <property type="match status" value="1"/>
</dbReference>
<dbReference type="Pfam" id="PF00005">
    <property type="entry name" value="ABC_tran"/>
    <property type="match status" value="1"/>
</dbReference>
<dbReference type="InterPro" id="IPR039421">
    <property type="entry name" value="Type_1_exporter"/>
</dbReference>
<dbReference type="InterPro" id="IPR027417">
    <property type="entry name" value="P-loop_NTPase"/>
</dbReference>
<evidence type="ECO:0000256" key="4">
    <source>
        <dbReference type="ARBA" id="ARBA00022519"/>
    </source>
</evidence>
<keyword evidence="4" id="KW-0997">Cell inner membrane</keyword>
<protein>
    <submittedName>
        <fullName evidence="14">ABC transporter ATP-binding protein</fullName>
    </submittedName>
</protein>
<dbReference type="SUPFAM" id="SSF90123">
    <property type="entry name" value="ABC transporter transmembrane region"/>
    <property type="match status" value="1"/>
</dbReference>
<feature type="transmembrane region" description="Helical" evidence="11">
    <location>
        <begin position="277"/>
        <end position="295"/>
    </location>
</feature>
<dbReference type="AlphaFoldDB" id="A0AAX0WNZ9"/>
<dbReference type="SMART" id="SM00382">
    <property type="entry name" value="AAA"/>
    <property type="match status" value="1"/>
</dbReference>
<dbReference type="PANTHER" id="PTHR24221">
    <property type="entry name" value="ATP-BINDING CASSETTE SUB-FAMILY B"/>
    <property type="match status" value="1"/>
</dbReference>
<dbReference type="EMBL" id="NBTX02000004">
    <property type="protein sequence ID" value="PNL60253.1"/>
    <property type="molecule type" value="Genomic_DNA"/>
</dbReference>
<dbReference type="PANTHER" id="PTHR24221:SF654">
    <property type="entry name" value="ATP-BINDING CASSETTE SUB-FAMILY B MEMBER 6"/>
    <property type="match status" value="1"/>
</dbReference>
<dbReference type="InterPro" id="IPR011527">
    <property type="entry name" value="ABC1_TM_dom"/>
</dbReference>
<dbReference type="GO" id="GO:0034040">
    <property type="term" value="F:ATPase-coupled lipid transmembrane transporter activity"/>
    <property type="evidence" value="ECO:0007669"/>
    <property type="project" value="TreeGrafter"/>
</dbReference>
<dbReference type="InterPro" id="IPR003439">
    <property type="entry name" value="ABC_transporter-like_ATP-bd"/>
</dbReference>
<evidence type="ECO:0000259" key="13">
    <source>
        <dbReference type="PROSITE" id="PS50929"/>
    </source>
</evidence>
<gene>
    <name evidence="14" type="ORF">A6J39_002965</name>
</gene>
<dbReference type="InterPro" id="IPR003593">
    <property type="entry name" value="AAA+_ATPase"/>
</dbReference>
<evidence type="ECO:0000256" key="9">
    <source>
        <dbReference type="ARBA" id="ARBA00023055"/>
    </source>
</evidence>
<evidence type="ECO:0000256" key="10">
    <source>
        <dbReference type="ARBA" id="ARBA00023136"/>
    </source>
</evidence>
<dbReference type="GO" id="GO:0005524">
    <property type="term" value="F:ATP binding"/>
    <property type="evidence" value="ECO:0007669"/>
    <property type="project" value="UniProtKB-KW"/>
</dbReference>